<dbReference type="GO" id="GO:0019805">
    <property type="term" value="P:quinolinate biosynthetic process"/>
    <property type="evidence" value="ECO:0007669"/>
    <property type="project" value="UniProtKB-UniRule"/>
</dbReference>
<dbReference type="Gene3D" id="3.90.1150.10">
    <property type="entry name" value="Aspartate Aminotransferase, domain 1"/>
    <property type="match status" value="1"/>
</dbReference>
<dbReference type="RefSeq" id="WP_195812244.1">
    <property type="nucleotide sequence ID" value="NZ_CP064795.1"/>
</dbReference>
<comment type="cofactor">
    <cofactor evidence="4 6">
        <name>pyridoxal 5'-phosphate</name>
        <dbReference type="ChEBI" id="CHEBI:597326"/>
    </cofactor>
</comment>
<comment type="similarity">
    <text evidence="7">Belongs to the DegT/DnrJ/EryC1 family.</text>
</comment>
<comment type="pathway">
    <text evidence="4 6">Amino-acid degradation; L-kynurenine degradation; L-alanine and anthranilate from L-kynurenine: step 1/1.</text>
</comment>
<dbReference type="PANTHER" id="PTHR14084">
    <property type="entry name" value="KYNURENINASE"/>
    <property type="match status" value="1"/>
</dbReference>
<dbReference type="AlphaFoldDB" id="A0A7S9E0P6"/>
<sequence length="411" mass="45410">MQLSDLTQRDEQDPLASKRMQFELPQDTIYLDGNSLGALPKASAKRVQEVVSQQWGNDLISSWNKHQWIELPLETAEKIAPLIGAAKDQVIVCDSISVNLFKLLTAALAMQTGRNIVVSEQGNFPTDLYMVQGIEALLGEQRCTLNSVATADIESALTEEVAVLMLTHVNFKTGRIHDMQRLTRLAQDKGILVLWDLAHSAGALPVELDKCNADFAVGCGYKYLNGGPGAPAFLYAASRHHDAIRQPLSGWMGHTSPFAFDEAYQPAPGIKQFLTGTPSVIAMAVLDAALEVFTDIDMYQLREKSVALTDSFLTLKEQQAALDELQLISPVDTSVRGSQLSFTHQNAYAICQALIDHGVVPDFRAPDIIRFGFTPLYLRYQDMHTAIEILVKVMSEKLYLQQQYQVKAAVT</sequence>
<dbReference type="Gene3D" id="3.40.640.10">
    <property type="entry name" value="Type I PLP-dependent aspartate aminotransferase-like (Major domain)"/>
    <property type="match status" value="1"/>
</dbReference>
<feature type="binding site" evidence="4">
    <location>
        <position position="196"/>
    </location>
    <ligand>
        <name>pyridoxal 5'-phosphate</name>
        <dbReference type="ChEBI" id="CHEBI:597326"/>
    </ligand>
</feature>
<dbReference type="PIRSF" id="PIRSF038800">
    <property type="entry name" value="KYNU"/>
    <property type="match status" value="1"/>
</dbReference>
<reference evidence="8 9" key="1">
    <citation type="submission" date="2020-11" db="EMBL/GenBank/DDBJ databases">
        <title>Complete genome sequence for Salinimonas sp. strain G2-b.</title>
        <authorList>
            <person name="Park S.-J."/>
        </authorList>
    </citation>
    <scope>NUCLEOTIDE SEQUENCE [LARGE SCALE GENOMIC DNA]</scope>
    <source>
        <strain evidence="8 9">G2-b</strain>
    </source>
</reference>
<dbReference type="UniPathway" id="UPA00334">
    <property type="reaction ID" value="UER00455"/>
</dbReference>
<keyword evidence="1 4" id="KW-0662">Pyridine nucleotide biosynthesis</keyword>
<dbReference type="NCBIfam" id="TIGR01814">
    <property type="entry name" value="kynureninase"/>
    <property type="match status" value="1"/>
</dbReference>
<dbReference type="InterPro" id="IPR015422">
    <property type="entry name" value="PyrdxlP-dep_Trfase_small"/>
</dbReference>
<accession>A0A7S9E0P6</accession>
<dbReference type="InterPro" id="IPR000653">
    <property type="entry name" value="DegT/StrS_aminotransferase"/>
</dbReference>
<keyword evidence="9" id="KW-1185">Reference proteome</keyword>
<feature type="binding site" evidence="4">
    <location>
        <position position="97"/>
    </location>
    <ligand>
        <name>pyridoxal 5'-phosphate</name>
        <dbReference type="ChEBI" id="CHEBI:597326"/>
    </ligand>
</feature>
<feature type="modified residue" description="N6-(pyridoxal phosphate)lysine" evidence="4">
    <location>
        <position position="222"/>
    </location>
</feature>
<feature type="binding site" evidence="4">
    <location>
        <position position="251"/>
    </location>
    <ligand>
        <name>pyridoxal 5'-phosphate</name>
        <dbReference type="ChEBI" id="CHEBI:597326"/>
    </ligand>
</feature>
<evidence type="ECO:0000313" key="9">
    <source>
        <dbReference type="Proteomes" id="UP000595095"/>
    </source>
</evidence>
<dbReference type="InterPro" id="IPR015421">
    <property type="entry name" value="PyrdxlP-dep_Trfase_major"/>
</dbReference>
<gene>
    <name evidence="4 8" type="primary">kynU</name>
    <name evidence="8" type="ORF">IT774_08350</name>
</gene>
<dbReference type="GO" id="GO:0030170">
    <property type="term" value="F:pyridoxal phosphate binding"/>
    <property type="evidence" value="ECO:0007669"/>
    <property type="project" value="UniProtKB-UniRule"/>
</dbReference>
<comment type="function">
    <text evidence="4 6">Catalyzes the cleavage of L-kynurenine (L-Kyn) and L-3-hydroxykynurenine (L-3OHKyn) into anthranilic acid (AA) and 3-hydroxyanthranilic acid (3-OHAA), respectively.</text>
</comment>
<dbReference type="Pfam" id="PF22580">
    <property type="entry name" value="KYNU_C"/>
    <property type="match status" value="1"/>
</dbReference>
<dbReference type="EC" id="3.7.1.3" evidence="4 5"/>
<dbReference type="InterPro" id="IPR010111">
    <property type="entry name" value="Kynureninase"/>
</dbReference>
<dbReference type="Proteomes" id="UP000595095">
    <property type="component" value="Chromosome"/>
</dbReference>
<organism evidence="8 9">
    <name type="scientific">Salinimonas marina</name>
    <dbReference type="NCBI Taxonomy" id="2785918"/>
    <lineage>
        <taxon>Bacteria</taxon>
        <taxon>Pseudomonadati</taxon>
        <taxon>Pseudomonadota</taxon>
        <taxon>Gammaproteobacteria</taxon>
        <taxon>Alteromonadales</taxon>
        <taxon>Alteromonadaceae</taxon>
        <taxon>Alteromonas/Salinimonas group</taxon>
        <taxon>Salinimonas</taxon>
    </lineage>
</organism>
<dbReference type="PANTHER" id="PTHR14084:SF0">
    <property type="entry name" value="KYNURENINASE"/>
    <property type="match status" value="1"/>
</dbReference>
<dbReference type="GO" id="GO:0030429">
    <property type="term" value="F:kynureninase activity"/>
    <property type="evidence" value="ECO:0007669"/>
    <property type="project" value="UniProtKB-UniRule"/>
</dbReference>
<dbReference type="KEGG" id="smaa:IT774_08350"/>
<feature type="binding site" evidence="4">
    <location>
        <position position="199"/>
    </location>
    <ligand>
        <name>pyridoxal 5'-phosphate</name>
        <dbReference type="ChEBI" id="CHEBI:597326"/>
    </ligand>
</feature>
<feature type="binding site" evidence="4">
    <location>
        <begin position="124"/>
        <end position="127"/>
    </location>
    <ligand>
        <name>pyridoxal 5'-phosphate</name>
        <dbReference type="ChEBI" id="CHEBI:597326"/>
    </ligand>
</feature>
<evidence type="ECO:0000256" key="6">
    <source>
        <dbReference type="PIRNR" id="PIRNR038800"/>
    </source>
</evidence>
<proteinExistence type="inferred from homology"/>
<dbReference type="GO" id="GO:0043420">
    <property type="term" value="P:anthranilate metabolic process"/>
    <property type="evidence" value="ECO:0007669"/>
    <property type="project" value="TreeGrafter"/>
</dbReference>
<dbReference type="UniPathway" id="UPA00253">
    <property type="reaction ID" value="UER00329"/>
</dbReference>
<evidence type="ECO:0000256" key="2">
    <source>
        <dbReference type="ARBA" id="ARBA00022801"/>
    </source>
</evidence>
<comment type="similarity">
    <text evidence="4 6">Belongs to the kynureninase family.</text>
</comment>
<keyword evidence="2 4" id="KW-0378">Hydrolase</keyword>
<keyword evidence="3 4" id="KW-0663">Pyridoxal phosphate</keyword>
<feature type="binding site" evidence="4">
    <location>
        <position position="277"/>
    </location>
    <ligand>
        <name>pyridoxal 5'-phosphate</name>
        <dbReference type="ChEBI" id="CHEBI:597326"/>
    </ligand>
</feature>
<comment type="pathway">
    <text evidence="4 6">Cofactor biosynthesis; NAD(+) biosynthesis; quinolinate from L-kynurenine: step 2/3.</text>
</comment>
<dbReference type="GO" id="GO:0009435">
    <property type="term" value="P:NAD+ biosynthetic process"/>
    <property type="evidence" value="ECO:0007669"/>
    <property type="project" value="UniProtKB-UniRule"/>
</dbReference>
<protein>
    <recommendedName>
        <fullName evidence="4 5">Kynureninase</fullName>
        <ecNumber evidence="4 5">3.7.1.3</ecNumber>
    </recommendedName>
    <alternativeName>
        <fullName evidence="4">L-kynurenine hydrolase</fullName>
    </alternativeName>
</protein>
<comment type="subunit">
    <text evidence="4 6">Homodimer.</text>
</comment>
<dbReference type="InterPro" id="IPR015424">
    <property type="entry name" value="PyrdxlP-dep_Trfase"/>
</dbReference>
<dbReference type="HAMAP" id="MF_01970">
    <property type="entry name" value="Kynureninase"/>
    <property type="match status" value="1"/>
</dbReference>
<dbReference type="GO" id="GO:0097053">
    <property type="term" value="P:L-kynurenine catabolic process"/>
    <property type="evidence" value="ECO:0007669"/>
    <property type="project" value="UniProtKB-UniRule"/>
</dbReference>
<evidence type="ECO:0000256" key="1">
    <source>
        <dbReference type="ARBA" id="ARBA00022642"/>
    </source>
</evidence>
<comment type="catalytic activity">
    <reaction evidence="4 6">
        <text>L-kynurenine + H2O = anthranilate + L-alanine + H(+)</text>
        <dbReference type="Rhea" id="RHEA:16813"/>
        <dbReference type="ChEBI" id="CHEBI:15377"/>
        <dbReference type="ChEBI" id="CHEBI:15378"/>
        <dbReference type="ChEBI" id="CHEBI:16567"/>
        <dbReference type="ChEBI" id="CHEBI:57959"/>
        <dbReference type="ChEBI" id="CHEBI:57972"/>
        <dbReference type="EC" id="3.7.1.3"/>
    </reaction>
</comment>
<evidence type="ECO:0000256" key="4">
    <source>
        <dbReference type="HAMAP-Rule" id="MF_01970"/>
    </source>
</evidence>
<dbReference type="GO" id="GO:0005737">
    <property type="term" value="C:cytoplasm"/>
    <property type="evidence" value="ECO:0007669"/>
    <property type="project" value="UniProtKB-UniRule"/>
</dbReference>
<dbReference type="EMBL" id="CP064795">
    <property type="protein sequence ID" value="QPG07173.1"/>
    <property type="molecule type" value="Genomic_DNA"/>
</dbReference>
<evidence type="ECO:0000256" key="7">
    <source>
        <dbReference type="RuleBase" id="RU004508"/>
    </source>
</evidence>
<dbReference type="SUPFAM" id="SSF53383">
    <property type="entry name" value="PLP-dependent transferases"/>
    <property type="match status" value="1"/>
</dbReference>
<evidence type="ECO:0000313" key="8">
    <source>
        <dbReference type="EMBL" id="QPG07173.1"/>
    </source>
</evidence>
<dbReference type="GO" id="GO:0019441">
    <property type="term" value="P:L-tryptophan catabolic process to kynurenine"/>
    <property type="evidence" value="ECO:0007669"/>
    <property type="project" value="TreeGrafter"/>
</dbReference>
<dbReference type="Pfam" id="PF01041">
    <property type="entry name" value="DegT_DnrJ_EryC1"/>
    <property type="match status" value="1"/>
</dbReference>
<evidence type="ECO:0000256" key="5">
    <source>
        <dbReference type="NCBIfam" id="TIGR01814"/>
    </source>
</evidence>
<comment type="catalytic activity">
    <reaction evidence="6">
        <text>3-hydroxy-L-kynurenine + H2O = 3-hydroxyanthranilate + L-alanine + H(+)</text>
        <dbReference type="Rhea" id="RHEA:25143"/>
        <dbReference type="ChEBI" id="CHEBI:15377"/>
        <dbReference type="ChEBI" id="CHEBI:15378"/>
        <dbReference type="ChEBI" id="CHEBI:36559"/>
        <dbReference type="ChEBI" id="CHEBI:57972"/>
        <dbReference type="ChEBI" id="CHEBI:58125"/>
        <dbReference type="EC" id="3.7.1.3"/>
    </reaction>
</comment>
<feature type="binding site" evidence="4">
    <location>
        <position position="96"/>
    </location>
    <ligand>
        <name>pyridoxal 5'-phosphate</name>
        <dbReference type="ChEBI" id="CHEBI:597326"/>
    </ligand>
</feature>
<feature type="binding site" evidence="4">
    <location>
        <position position="167"/>
    </location>
    <ligand>
        <name>pyridoxal 5'-phosphate</name>
        <dbReference type="ChEBI" id="CHEBI:597326"/>
    </ligand>
</feature>
<name>A0A7S9E0P6_9ALTE</name>
<feature type="binding site" evidence="4">
    <location>
        <position position="221"/>
    </location>
    <ligand>
        <name>pyridoxal 5'-phosphate</name>
        <dbReference type="ChEBI" id="CHEBI:597326"/>
    </ligand>
</feature>
<evidence type="ECO:0000256" key="3">
    <source>
        <dbReference type="ARBA" id="ARBA00022898"/>
    </source>
</evidence>